<comment type="caution">
    <text evidence="1">The sequence shown here is derived from an EMBL/GenBank/DDBJ whole genome shotgun (WGS) entry which is preliminary data.</text>
</comment>
<reference evidence="1" key="1">
    <citation type="journal article" date="2023" name="Front. Microbiol.">
        <title>Genomic-based phylogenetic and metabolic analyses of the genus Natronomonas, and description of Natronomonas aquatica sp. nov.</title>
        <authorList>
            <person name="Garcia-Roldan A."/>
            <person name="Duran-Viseras A."/>
            <person name="de la Haba R.R."/>
            <person name="Corral P."/>
            <person name="Sanchez-Porro C."/>
            <person name="Ventosa A."/>
        </authorList>
    </citation>
    <scope>NUCLEOTIDE SEQUENCE</scope>
    <source>
        <strain evidence="1">F2-12</strain>
    </source>
</reference>
<name>A0A9R1CQP3_9EURY</name>
<dbReference type="Proteomes" id="UP001139494">
    <property type="component" value="Unassembled WGS sequence"/>
</dbReference>
<organism evidence="1 2">
    <name type="scientific">Natronomonas aquatica</name>
    <dbReference type="NCBI Taxonomy" id="2841590"/>
    <lineage>
        <taxon>Archaea</taxon>
        <taxon>Methanobacteriati</taxon>
        <taxon>Methanobacteriota</taxon>
        <taxon>Stenosarchaea group</taxon>
        <taxon>Halobacteria</taxon>
        <taxon>Halobacteriales</taxon>
        <taxon>Natronomonadaceae</taxon>
        <taxon>Natronomonas</taxon>
    </lineage>
</organism>
<accession>A0A9R1CQP3</accession>
<evidence type="ECO:0000313" key="2">
    <source>
        <dbReference type="Proteomes" id="UP001139494"/>
    </source>
</evidence>
<dbReference type="AlphaFoldDB" id="A0A9R1CQP3"/>
<proteinExistence type="predicted"/>
<gene>
    <name evidence="1" type="ORF">KM295_00290</name>
</gene>
<keyword evidence="2" id="KW-1185">Reference proteome</keyword>
<dbReference type="Pfam" id="PF23957">
    <property type="entry name" value="DUF7286"/>
    <property type="match status" value="1"/>
</dbReference>
<dbReference type="InterPro" id="IPR055710">
    <property type="entry name" value="DUF7286"/>
</dbReference>
<dbReference type="RefSeq" id="WP_256027777.1">
    <property type="nucleotide sequence ID" value="NZ_JAHLKM010000001.1"/>
</dbReference>
<evidence type="ECO:0000313" key="1">
    <source>
        <dbReference type="EMBL" id="MCQ4331944.1"/>
    </source>
</evidence>
<sequence>MNDRGRVPFALVGVLLVLTSTTLAVTVVPQTGEERPDIDRAMDDATAIATTELRAAADEAATKTASAPVTRPADTVAGQALDDDRPFRDALRLRIYLYAIERLDGTETTHGDTTVRVSLPSVEPTTRGYRTAIERVEIERAGADEAALSVEIDGVTLSAIRGGRTVETIERSPTFTVANPALLLHDRTERFETRANAPVTREGLGRRLTARLYPIAWTRGYAQYGGAPIATVLGTRHVELATNDALLAEQRAAFGEADPDGHRGTAAAGRRVATTDMLVGVGGDEEWQDVVLETADDIGPDPPADQPVGTWRDEPDDPTVTVGVNASADRAFADLVGVTGDDELATVIERAHTVEARIETETTRRRWVRGNETTVTRDVRKRTYRVGVAVQARTEPIEGVPRGRLDGHLQSAADRAAERALADAGGFRVVAETAADGRTDWPEATAKSRPAFDRETVESELATLREETRDVSVTLPATAVGTGRADPARRLREKLSEDGRFFAPPGPTPAERTLRAGQRRYLDALGAELRERESIDDRTGNGIEDALGEYLGTDRLDGALAAHRAARRPDPEPLSDPAGNLSLAVDTAPSYLTTRAVSRDRIDERGGGTVYPLSTRTVNLFTSPHDQVASGIVGRIPFLGTEHVPLSTAARTLAAVDEGPKRDRLEGEVEAATAHVRGELIAEMVDAGVAEHEARAALAHDGSSATEALRLTDGTTIERASTEVSGTVSADRLELRLRTRLETVLEEESARPRKATTTAVQERTRTEYSDELENVLADGIETGGERARKRALGERLGALPAGLPIAPVPGY</sequence>
<dbReference type="EMBL" id="JAHLKM010000001">
    <property type="protein sequence ID" value="MCQ4331944.1"/>
    <property type="molecule type" value="Genomic_DNA"/>
</dbReference>
<protein>
    <submittedName>
        <fullName evidence="1">Uncharacterized protein</fullName>
    </submittedName>
</protein>